<evidence type="ECO:0000313" key="2">
    <source>
        <dbReference type="Proteomes" id="UP000691718"/>
    </source>
</evidence>
<keyword evidence="2" id="KW-1185">Reference proteome</keyword>
<sequence>MSVSSLSSLSDNETPFGSRRNDIKLDAFNKYDDKEFRARFRVSKGTVLHLDSVFGSKIKPLTKRNRSLQSVDHILITLRYYATGSYQRVIGDIFHIEQPSVHRIGHRVTEHIASMRSRYISMPSAEERLEVVNDFNVIAGFPRVMGAIDCTH</sequence>
<reference evidence="1" key="1">
    <citation type="submission" date="2021-04" db="EMBL/GenBank/DDBJ databases">
        <authorList>
            <person name="Tunstrom K."/>
        </authorList>
    </citation>
    <scope>NUCLEOTIDE SEQUENCE</scope>
</reference>
<evidence type="ECO:0000313" key="1">
    <source>
        <dbReference type="EMBL" id="CAG5049906.1"/>
    </source>
</evidence>
<accession>A0A8S3Y238</accession>
<dbReference type="OrthoDB" id="2430314at2759"/>
<dbReference type="Proteomes" id="UP000691718">
    <property type="component" value="Unassembled WGS sequence"/>
</dbReference>
<dbReference type="AlphaFoldDB" id="A0A8S3Y238"/>
<gene>
    <name evidence="1" type="ORF">PAPOLLO_LOCUS24632</name>
</gene>
<proteinExistence type="predicted"/>
<name>A0A8S3Y238_PARAO</name>
<protein>
    <submittedName>
        <fullName evidence="1">(apollo) hypothetical protein</fullName>
    </submittedName>
</protein>
<comment type="caution">
    <text evidence="1">The sequence shown here is derived from an EMBL/GenBank/DDBJ whole genome shotgun (WGS) entry which is preliminary data.</text>
</comment>
<dbReference type="EMBL" id="CAJQZP010001485">
    <property type="protein sequence ID" value="CAG5049906.1"/>
    <property type="molecule type" value="Genomic_DNA"/>
</dbReference>
<organism evidence="1 2">
    <name type="scientific">Parnassius apollo</name>
    <name type="common">Apollo butterfly</name>
    <name type="synonym">Papilio apollo</name>
    <dbReference type="NCBI Taxonomy" id="110799"/>
    <lineage>
        <taxon>Eukaryota</taxon>
        <taxon>Metazoa</taxon>
        <taxon>Ecdysozoa</taxon>
        <taxon>Arthropoda</taxon>
        <taxon>Hexapoda</taxon>
        <taxon>Insecta</taxon>
        <taxon>Pterygota</taxon>
        <taxon>Neoptera</taxon>
        <taxon>Endopterygota</taxon>
        <taxon>Lepidoptera</taxon>
        <taxon>Glossata</taxon>
        <taxon>Ditrysia</taxon>
        <taxon>Papilionoidea</taxon>
        <taxon>Papilionidae</taxon>
        <taxon>Parnassiinae</taxon>
        <taxon>Parnassini</taxon>
        <taxon>Parnassius</taxon>
        <taxon>Parnassius</taxon>
    </lineage>
</organism>